<organism evidence="7 8">
    <name type="scientific">Hirsutella rhossiliensis</name>
    <dbReference type="NCBI Taxonomy" id="111463"/>
    <lineage>
        <taxon>Eukaryota</taxon>
        <taxon>Fungi</taxon>
        <taxon>Dikarya</taxon>
        <taxon>Ascomycota</taxon>
        <taxon>Pezizomycotina</taxon>
        <taxon>Sordariomycetes</taxon>
        <taxon>Hypocreomycetidae</taxon>
        <taxon>Hypocreales</taxon>
        <taxon>Ophiocordycipitaceae</taxon>
        <taxon>Hirsutella</taxon>
    </lineage>
</organism>
<evidence type="ECO:0000256" key="2">
    <source>
        <dbReference type="ARBA" id="ARBA00022723"/>
    </source>
</evidence>
<sequence>MRSLFSLAAALAAPLLLSLPLAPCSHAIRIVQSNDDGWAELHLRTLNDVLRAANHTVLLSAPADNKSGSGSTDDEPDARTEPCHYDSCPADAGLSGANATRPDLRWVNSYPVTSMRYAIDSYARELWGPGETQPELALSGPNAGANVWFVVKGSGTVGAAVHAVHSGIPAIAFSVDSFATAPWNVDPKSSPMPARSQVYAQLALKLTEKLIASGKPYLPDGVFLNVNIQKAAKGDSAHCCECRFTADIWLTLERVRIRKMCTPVFVVAAFCKYFHVVFLYQLVTW</sequence>
<dbReference type="GO" id="GO:0008252">
    <property type="term" value="F:nucleotidase activity"/>
    <property type="evidence" value="ECO:0007669"/>
    <property type="project" value="InterPro"/>
</dbReference>
<gene>
    <name evidence="7" type="ORF">HRG_00620</name>
</gene>
<evidence type="ECO:0000313" key="8">
    <source>
        <dbReference type="Proteomes" id="UP000824596"/>
    </source>
</evidence>
<feature type="chain" id="PRO_5040417124" evidence="5">
    <location>
        <begin position="28"/>
        <end position="285"/>
    </location>
</feature>
<comment type="similarity">
    <text evidence="1">Belongs to the SurE nucleotidase family.</text>
</comment>
<comment type="caution">
    <text evidence="7">The sequence shown here is derived from an EMBL/GenBank/DDBJ whole genome shotgun (WGS) entry which is preliminary data.</text>
</comment>
<evidence type="ECO:0000259" key="6">
    <source>
        <dbReference type="Pfam" id="PF01975"/>
    </source>
</evidence>
<dbReference type="Proteomes" id="UP000824596">
    <property type="component" value="Unassembled WGS sequence"/>
</dbReference>
<dbReference type="Pfam" id="PF01975">
    <property type="entry name" value="SurE"/>
    <property type="match status" value="1"/>
</dbReference>
<accession>A0A9P8N5G3</accession>
<keyword evidence="5" id="KW-0732">Signal</keyword>
<evidence type="ECO:0000256" key="5">
    <source>
        <dbReference type="SAM" id="SignalP"/>
    </source>
</evidence>
<dbReference type="InterPro" id="IPR002828">
    <property type="entry name" value="SurE-like_Pase/nucleotidase"/>
</dbReference>
<dbReference type="PANTHER" id="PTHR30457">
    <property type="entry name" value="5'-NUCLEOTIDASE SURE"/>
    <property type="match status" value="1"/>
</dbReference>
<feature type="signal peptide" evidence="5">
    <location>
        <begin position="1"/>
        <end position="27"/>
    </location>
</feature>
<dbReference type="GeneID" id="68349749"/>
<keyword evidence="2" id="KW-0479">Metal-binding</keyword>
<dbReference type="SUPFAM" id="SSF64167">
    <property type="entry name" value="SurE-like"/>
    <property type="match status" value="1"/>
</dbReference>
<dbReference type="InterPro" id="IPR036523">
    <property type="entry name" value="SurE-like_sf"/>
</dbReference>
<dbReference type="RefSeq" id="XP_044725491.1">
    <property type="nucleotide sequence ID" value="XM_044859091.1"/>
</dbReference>
<dbReference type="PANTHER" id="PTHR30457:SF0">
    <property type="entry name" value="PHOSPHATASE, PUTATIVE (AFU_ORTHOLOGUE AFUA_4G01070)-RELATED"/>
    <property type="match status" value="1"/>
</dbReference>
<dbReference type="Gene3D" id="3.40.1210.10">
    <property type="entry name" value="Survival protein SurE-like phosphatase/nucleotidase"/>
    <property type="match status" value="1"/>
</dbReference>
<evidence type="ECO:0000313" key="7">
    <source>
        <dbReference type="EMBL" id="KAH0967978.1"/>
    </source>
</evidence>
<dbReference type="InterPro" id="IPR030048">
    <property type="entry name" value="SurE"/>
</dbReference>
<proteinExistence type="inferred from homology"/>
<keyword evidence="3" id="KW-0378">Hydrolase</keyword>
<protein>
    <submittedName>
        <fullName evidence="7">Survival protein surE domain-containing protein</fullName>
    </submittedName>
</protein>
<name>A0A9P8N5G3_9HYPO</name>
<dbReference type="EMBL" id="JAIZPD010000001">
    <property type="protein sequence ID" value="KAH0967978.1"/>
    <property type="molecule type" value="Genomic_DNA"/>
</dbReference>
<reference evidence="7" key="1">
    <citation type="submission" date="2021-09" db="EMBL/GenBank/DDBJ databases">
        <title>A high-quality genome of the endoparasitic fungus Hirsutella rhossiliensis with a comparison of Hirsutella genomes reveals transposable elements contributing to genome size variation.</title>
        <authorList>
            <person name="Lin R."/>
            <person name="Jiao Y."/>
            <person name="Sun X."/>
            <person name="Ling J."/>
            <person name="Xie B."/>
            <person name="Cheng X."/>
        </authorList>
    </citation>
    <scope>NUCLEOTIDE SEQUENCE</scope>
    <source>
        <strain evidence="7">HR02</strain>
    </source>
</reference>
<dbReference type="GO" id="GO:0046872">
    <property type="term" value="F:metal ion binding"/>
    <property type="evidence" value="ECO:0007669"/>
    <property type="project" value="UniProtKB-KW"/>
</dbReference>
<feature type="domain" description="Survival protein SurE-like phosphatase/nucleotidase" evidence="6">
    <location>
        <begin position="30"/>
        <end position="235"/>
    </location>
</feature>
<evidence type="ECO:0000256" key="4">
    <source>
        <dbReference type="SAM" id="MobiDB-lite"/>
    </source>
</evidence>
<feature type="region of interest" description="Disordered" evidence="4">
    <location>
        <begin position="61"/>
        <end position="85"/>
    </location>
</feature>
<dbReference type="AlphaFoldDB" id="A0A9P8N5G3"/>
<keyword evidence="8" id="KW-1185">Reference proteome</keyword>
<dbReference type="OrthoDB" id="4018688at2759"/>
<evidence type="ECO:0000256" key="3">
    <source>
        <dbReference type="ARBA" id="ARBA00022801"/>
    </source>
</evidence>
<evidence type="ECO:0000256" key="1">
    <source>
        <dbReference type="ARBA" id="ARBA00011062"/>
    </source>
</evidence>